<sequence length="84" mass="8096" precursor="true">MGWRKITAALAAAGLVVACASPESPSESGPSSSSPSGHGSYAECLNEHGVPAAPGPNTGPPAGVDRAAWDQALKSCASLAPGPG</sequence>
<evidence type="ECO:0000256" key="1">
    <source>
        <dbReference type="SAM" id="MobiDB-lite"/>
    </source>
</evidence>
<feature type="chain" id="PRO_5024333168" description="Lipoprotein" evidence="2">
    <location>
        <begin position="21"/>
        <end position="84"/>
    </location>
</feature>
<feature type="region of interest" description="Disordered" evidence="1">
    <location>
        <begin position="20"/>
        <end position="67"/>
    </location>
</feature>
<dbReference type="AlphaFoldDB" id="A0A5Q5BQD1"/>
<dbReference type="PROSITE" id="PS51257">
    <property type="entry name" value="PROKAR_LIPOPROTEIN"/>
    <property type="match status" value="1"/>
</dbReference>
<dbReference type="KEGG" id="mmc:Mmcs_4534"/>
<accession>A0A5Q5BQD1</accession>
<organism evidence="3">
    <name type="scientific">Mycobacterium sp. (strain MCS)</name>
    <dbReference type="NCBI Taxonomy" id="164756"/>
    <lineage>
        <taxon>Bacteria</taxon>
        <taxon>Bacillati</taxon>
        <taxon>Actinomycetota</taxon>
        <taxon>Actinomycetes</taxon>
        <taxon>Mycobacteriales</taxon>
        <taxon>Mycobacteriaceae</taxon>
        <taxon>Mycobacterium</taxon>
    </lineage>
</organism>
<proteinExistence type="predicted"/>
<evidence type="ECO:0000313" key="3">
    <source>
        <dbReference type="EMBL" id="ABG10638.1"/>
    </source>
</evidence>
<evidence type="ECO:0008006" key="4">
    <source>
        <dbReference type="Google" id="ProtNLM"/>
    </source>
</evidence>
<gene>
    <name evidence="3" type="ordered locus">Mmcs_4534</name>
</gene>
<feature type="signal peptide" evidence="2">
    <location>
        <begin position="1"/>
        <end position="20"/>
    </location>
</feature>
<feature type="compositionally biased region" description="Low complexity" evidence="1">
    <location>
        <begin position="20"/>
        <end position="40"/>
    </location>
</feature>
<protein>
    <recommendedName>
        <fullName evidence="4">Lipoprotein</fullName>
    </recommendedName>
</protein>
<reference evidence="3" key="1">
    <citation type="submission" date="2006-06" db="EMBL/GenBank/DDBJ databases">
        <title>Complete sequence of chromosome of Mycobacterium sp. MCS.</title>
        <authorList>
            <consortium name="US DOE Joint Genome Institute"/>
            <person name="Copeland A."/>
            <person name="Lucas S."/>
            <person name="Lapidus A."/>
            <person name="Barry K."/>
            <person name="Detter J.C."/>
            <person name="Glavina del Rio T."/>
            <person name="Hammon N."/>
            <person name="Israni S."/>
            <person name="Dalin E."/>
            <person name="Tice H."/>
            <person name="Pitluck S."/>
            <person name="Martinez M."/>
            <person name="Schmutz J."/>
            <person name="Larimer F."/>
            <person name="Land M."/>
            <person name="Hauser L."/>
            <person name="Kyrpides N."/>
            <person name="Kim E."/>
            <person name="Miller C.D."/>
            <person name="Hughes J.E."/>
            <person name="Anderson A.J."/>
            <person name="Sims R.C."/>
            <person name="Richardson P."/>
        </authorList>
    </citation>
    <scope>NUCLEOTIDE SEQUENCE [LARGE SCALE GENOMIC DNA]</scope>
    <source>
        <strain evidence="3">MCS</strain>
    </source>
</reference>
<evidence type="ECO:0000256" key="2">
    <source>
        <dbReference type="SAM" id="SignalP"/>
    </source>
</evidence>
<dbReference type="EMBL" id="CP000384">
    <property type="protein sequence ID" value="ABG10638.1"/>
    <property type="molecule type" value="Genomic_DNA"/>
</dbReference>
<keyword evidence="2" id="KW-0732">Signal</keyword>
<name>A0A5Q5BQD1_MYCSS</name>